<organism evidence="14 15">
    <name type="scientific">Tumebacillus avium</name>
    <dbReference type="NCBI Taxonomy" id="1903704"/>
    <lineage>
        <taxon>Bacteria</taxon>
        <taxon>Bacillati</taxon>
        <taxon>Bacillota</taxon>
        <taxon>Bacilli</taxon>
        <taxon>Bacillales</taxon>
        <taxon>Alicyclobacillaceae</taxon>
        <taxon>Tumebacillus</taxon>
    </lineage>
</organism>
<sequence length="610" mass="68790">MNFFHKLLNKQFPAICFLGFVGMLYAWERAEFLRLDYLIVLTLFLVVIEAFPFRIKRLNTTFPFPLLYAMVLNTGFEATALYSAAILLIVHTIKGRPWKARLTAMFGRITTVLGAGMTVNLLWPLLPGEPTELLFEEVRMVAMLLIFTFLSASIFVWNTNFRALYKPFRTLILKLILLDVTVSFIYAGLMMYLAITSPVTNLGTLGFVFFFLPLASACFLLYLFNNLNRAKQGLVTLFEVSQTISQQHSLPTVLDQVIERATSMVGGHCGVLYLMEDGELRRKVCTCSSDLNAQKLPEGISIAWAVALSGKAELVHDVERDTRFWPGETLYGTRTLLIVPIIIDDKVAGVISLGRNEPHSFMLGELQLMEIFAAHAAVAMKNAQYMVEREKRLLVEERNRLAREIHDGIAQDLASAVFQLEMLRRNSPDEDANQQVQKLQGMLRQTATTLRNSIFSLRPAPYTHAGLWLAMRAYLDEMEKEHGLPFQFEAPEQTLQLAPDVMSVVYQVFAESVQNVIKHADATRLYIKLLLDDECLKLTVQDNGKGFHFGRAMLEAVNRHSFGIENLHLLADQVGGTLEYHTAPDKGTEIVLEIPLKEDGTDDGTRGALR</sequence>
<feature type="domain" description="GAF" evidence="12">
    <location>
        <begin position="249"/>
        <end position="390"/>
    </location>
</feature>
<dbReference type="GO" id="GO:0046983">
    <property type="term" value="F:protein dimerization activity"/>
    <property type="evidence" value="ECO:0007669"/>
    <property type="project" value="InterPro"/>
</dbReference>
<keyword evidence="10 11" id="KW-0472">Membrane</keyword>
<keyword evidence="5" id="KW-0808">Transferase</keyword>
<dbReference type="Proteomes" id="UP000195437">
    <property type="component" value="Chromosome"/>
</dbReference>
<evidence type="ECO:0000256" key="11">
    <source>
        <dbReference type="SAM" id="Phobius"/>
    </source>
</evidence>
<evidence type="ECO:0000256" key="10">
    <source>
        <dbReference type="ARBA" id="ARBA00023136"/>
    </source>
</evidence>
<dbReference type="SUPFAM" id="SSF55874">
    <property type="entry name" value="ATPase domain of HSP90 chaperone/DNA topoisomerase II/histidine kinase"/>
    <property type="match status" value="1"/>
</dbReference>
<reference evidence="15" key="1">
    <citation type="submission" date="2017-05" db="EMBL/GenBank/DDBJ databases">
        <authorList>
            <person name="Sung H."/>
        </authorList>
    </citation>
    <scope>NUCLEOTIDE SEQUENCE [LARGE SCALE GENOMIC DNA]</scope>
    <source>
        <strain evidence="15">AR23208</strain>
    </source>
</reference>
<feature type="transmembrane region" description="Helical" evidence="11">
    <location>
        <begin position="201"/>
        <end position="224"/>
    </location>
</feature>
<dbReference type="Pfam" id="PF02518">
    <property type="entry name" value="HATPase_c"/>
    <property type="match status" value="1"/>
</dbReference>
<dbReference type="InterPro" id="IPR036890">
    <property type="entry name" value="HATPase_C_sf"/>
</dbReference>
<comment type="catalytic activity">
    <reaction evidence="1">
        <text>ATP + protein L-histidine = ADP + protein N-phospho-L-histidine.</text>
        <dbReference type="EC" id="2.7.13.3"/>
    </reaction>
</comment>
<proteinExistence type="predicted"/>
<evidence type="ECO:0000313" key="14">
    <source>
        <dbReference type="EMBL" id="ARU60096.1"/>
    </source>
</evidence>
<accession>A0A1Y0IJT6</accession>
<dbReference type="InterPro" id="IPR029016">
    <property type="entry name" value="GAF-like_dom_sf"/>
</dbReference>
<evidence type="ECO:0000256" key="5">
    <source>
        <dbReference type="ARBA" id="ARBA00022679"/>
    </source>
</evidence>
<keyword evidence="8 11" id="KW-1133">Transmembrane helix</keyword>
<evidence type="ECO:0000313" key="15">
    <source>
        <dbReference type="Proteomes" id="UP000195437"/>
    </source>
</evidence>
<dbReference type="OrthoDB" id="9781904at2"/>
<dbReference type="InterPro" id="IPR050482">
    <property type="entry name" value="Sensor_HK_TwoCompSys"/>
</dbReference>
<keyword evidence="7" id="KW-0418">Kinase</keyword>
<name>A0A1Y0IJT6_9BACL</name>
<dbReference type="GO" id="GO:0005886">
    <property type="term" value="C:plasma membrane"/>
    <property type="evidence" value="ECO:0007669"/>
    <property type="project" value="UniProtKB-SubCell"/>
</dbReference>
<dbReference type="AlphaFoldDB" id="A0A1Y0IJT6"/>
<dbReference type="Pfam" id="PF13185">
    <property type="entry name" value="GAF_2"/>
    <property type="match status" value="1"/>
</dbReference>
<dbReference type="GO" id="GO:0000155">
    <property type="term" value="F:phosphorelay sensor kinase activity"/>
    <property type="evidence" value="ECO:0007669"/>
    <property type="project" value="InterPro"/>
</dbReference>
<dbReference type="InterPro" id="IPR011712">
    <property type="entry name" value="Sig_transdc_His_kin_sub3_dim/P"/>
</dbReference>
<keyword evidence="6 11" id="KW-0812">Transmembrane</keyword>
<dbReference type="KEGG" id="tum:CBW65_02760"/>
<dbReference type="CDD" id="cd16917">
    <property type="entry name" value="HATPase_UhpB-NarQ-NarX-like"/>
    <property type="match status" value="1"/>
</dbReference>
<feature type="transmembrane region" description="Helical" evidence="11">
    <location>
        <begin position="35"/>
        <end position="55"/>
    </location>
</feature>
<dbReference type="EC" id="2.7.13.3" evidence="3"/>
<dbReference type="Gene3D" id="1.20.5.1930">
    <property type="match status" value="1"/>
</dbReference>
<dbReference type="SMART" id="SM00065">
    <property type="entry name" value="GAF"/>
    <property type="match status" value="1"/>
</dbReference>
<evidence type="ECO:0000259" key="12">
    <source>
        <dbReference type="SMART" id="SM00065"/>
    </source>
</evidence>
<keyword evidence="9" id="KW-0902">Two-component regulatory system</keyword>
<feature type="domain" description="Histidine kinase/HSP90-like ATPase" evidence="13">
    <location>
        <begin position="500"/>
        <end position="598"/>
    </location>
</feature>
<dbReference type="SMART" id="SM00387">
    <property type="entry name" value="HATPase_c"/>
    <property type="match status" value="1"/>
</dbReference>
<keyword evidence="4" id="KW-1003">Cell membrane</keyword>
<evidence type="ECO:0000256" key="7">
    <source>
        <dbReference type="ARBA" id="ARBA00022777"/>
    </source>
</evidence>
<protein>
    <recommendedName>
        <fullName evidence="3">histidine kinase</fullName>
        <ecNumber evidence="3">2.7.13.3</ecNumber>
    </recommendedName>
</protein>
<evidence type="ECO:0000256" key="3">
    <source>
        <dbReference type="ARBA" id="ARBA00012438"/>
    </source>
</evidence>
<evidence type="ECO:0000256" key="6">
    <source>
        <dbReference type="ARBA" id="ARBA00022692"/>
    </source>
</evidence>
<evidence type="ECO:0000256" key="9">
    <source>
        <dbReference type="ARBA" id="ARBA00023012"/>
    </source>
</evidence>
<dbReference type="Gene3D" id="3.30.565.10">
    <property type="entry name" value="Histidine kinase-like ATPase, C-terminal domain"/>
    <property type="match status" value="1"/>
</dbReference>
<feature type="transmembrane region" description="Helical" evidence="11">
    <location>
        <begin position="102"/>
        <end position="126"/>
    </location>
</feature>
<keyword evidence="15" id="KW-1185">Reference proteome</keyword>
<dbReference type="EMBL" id="CP021434">
    <property type="protein sequence ID" value="ARU60096.1"/>
    <property type="molecule type" value="Genomic_DNA"/>
</dbReference>
<gene>
    <name evidence="14" type="ORF">CBW65_02760</name>
</gene>
<evidence type="ECO:0000256" key="8">
    <source>
        <dbReference type="ARBA" id="ARBA00022989"/>
    </source>
</evidence>
<dbReference type="SUPFAM" id="SSF55781">
    <property type="entry name" value="GAF domain-like"/>
    <property type="match status" value="1"/>
</dbReference>
<dbReference type="InterPro" id="IPR003594">
    <property type="entry name" value="HATPase_dom"/>
</dbReference>
<evidence type="ECO:0000256" key="2">
    <source>
        <dbReference type="ARBA" id="ARBA00004651"/>
    </source>
</evidence>
<evidence type="ECO:0000256" key="1">
    <source>
        <dbReference type="ARBA" id="ARBA00000085"/>
    </source>
</evidence>
<feature type="transmembrane region" description="Helical" evidence="11">
    <location>
        <begin position="171"/>
        <end position="195"/>
    </location>
</feature>
<dbReference type="PANTHER" id="PTHR24421">
    <property type="entry name" value="NITRATE/NITRITE SENSOR PROTEIN NARX-RELATED"/>
    <property type="match status" value="1"/>
</dbReference>
<feature type="transmembrane region" description="Helical" evidence="11">
    <location>
        <begin position="12"/>
        <end position="28"/>
    </location>
</feature>
<evidence type="ECO:0000259" key="13">
    <source>
        <dbReference type="SMART" id="SM00387"/>
    </source>
</evidence>
<comment type="subcellular location">
    <subcellularLocation>
        <location evidence="2">Cell membrane</location>
        <topology evidence="2">Multi-pass membrane protein</topology>
    </subcellularLocation>
</comment>
<dbReference type="InterPro" id="IPR003018">
    <property type="entry name" value="GAF"/>
</dbReference>
<dbReference type="PANTHER" id="PTHR24421:SF37">
    <property type="entry name" value="SENSOR HISTIDINE KINASE NARS"/>
    <property type="match status" value="1"/>
</dbReference>
<evidence type="ECO:0000256" key="4">
    <source>
        <dbReference type="ARBA" id="ARBA00022475"/>
    </source>
</evidence>
<dbReference type="Pfam" id="PF07730">
    <property type="entry name" value="HisKA_3"/>
    <property type="match status" value="1"/>
</dbReference>
<feature type="transmembrane region" description="Helical" evidence="11">
    <location>
        <begin position="138"/>
        <end position="159"/>
    </location>
</feature>
<dbReference type="Gene3D" id="3.30.450.40">
    <property type="match status" value="1"/>
</dbReference>
<feature type="transmembrane region" description="Helical" evidence="11">
    <location>
        <begin position="67"/>
        <end position="90"/>
    </location>
</feature>